<feature type="compositionally biased region" description="Low complexity" evidence="1">
    <location>
        <begin position="270"/>
        <end position="281"/>
    </location>
</feature>
<feature type="compositionally biased region" description="Basic and acidic residues" evidence="1">
    <location>
        <begin position="512"/>
        <end position="526"/>
    </location>
</feature>
<dbReference type="Proteomes" id="UP000001357">
    <property type="component" value="Unassembled WGS sequence"/>
</dbReference>
<feature type="compositionally biased region" description="Low complexity" evidence="1">
    <location>
        <begin position="403"/>
        <end position="437"/>
    </location>
</feature>
<name>A9UX94_MONBE</name>
<proteinExistence type="predicted"/>
<feature type="compositionally biased region" description="Polar residues" evidence="1">
    <location>
        <begin position="113"/>
        <end position="134"/>
    </location>
</feature>
<dbReference type="KEGG" id="mbr:MONBRDRAFT_36747"/>
<feature type="region of interest" description="Disordered" evidence="1">
    <location>
        <begin position="354"/>
        <end position="723"/>
    </location>
</feature>
<feature type="compositionally biased region" description="Basic and acidic residues" evidence="1">
    <location>
        <begin position="533"/>
        <end position="548"/>
    </location>
</feature>
<evidence type="ECO:0000256" key="1">
    <source>
        <dbReference type="SAM" id="MobiDB-lite"/>
    </source>
</evidence>
<feature type="compositionally biased region" description="Low complexity" evidence="1">
    <location>
        <begin position="89"/>
        <end position="105"/>
    </location>
</feature>
<dbReference type="OMA" id="QANETLC"/>
<feature type="compositionally biased region" description="Basic residues" evidence="1">
    <location>
        <begin position="227"/>
        <end position="239"/>
    </location>
</feature>
<feature type="compositionally biased region" description="Low complexity" evidence="1">
    <location>
        <begin position="70"/>
        <end position="81"/>
    </location>
</feature>
<feature type="region of interest" description="Disordered" evidence="1">
    <location>
        <begin position="57"/>
        <end position="329"/>
    </location>
</feature>
<feature type="compositionally biased region" description="Low complexity" evidence="1">
    <location>
        <begin position="710"/>
        <end position="723"/>
    </location>
</feature>
<feature type="compositionally biased region" description="Basic and acidic residues" evidence="1">
    <location>
        <begin position="358"/>
        <end position="381"/>
    </location>
</feature>
<feature type="compositionally biased region" description="Polar residues" evidence="1">
    <location>
        <begin position="245"/>
        <end position="263"/>
    </location>
</feature>
<dbReference type="EMBL" id="CH991548">
    <property type="protein sequence ID" value="EDQ90348.1"/>
    <property type="molecule type" value="Genomic_DNA"/>
</dbReference>
<dbReference type="RefSeq" id="XP_001745115.1">
    <property type="nucleotide sequence ID" value="XM_001745063.1"/>
</dbReference>
<feature type="compositionally biased region" description="Polar residues" evidence="1">
    <location>
        <begin position="653"/>
        <end position="664"/>
    </location>
</feature>
<organism evidence="2 3">
    <name type="scientific">Monosiga brevicollis</name>
    <name type="common">Choanoflagellate</name>
    <dbReference type="NCBI Taxonomy" id="81824"/>
    <lineage>
        <taxon>Eukaryota</taxon>
        <taxon>Choanoflagellata</taxon>
        <taxon>Craspedida</taxon>
        <taxon>Salpingoecidae</taxon>
        <taxon>Monosiga</taxon>
    </lineage>
</organism>
<reference evidence="2 3" key="1">
    <citation type="journal article" date="2008" name="Nature">
        <title>The genome of the choanoflagellate Monosiga brevicollis and the origin of metazoans.</title>
        <authorList>
            <consortium name="JGI Sequencing"/>
            <person name="King N."/>
            <person name="Westbrook M.J."/>
            <person name="Young S.L."/>
            <person name="Kuo A."/>
            <person name="Abedin M."/>
            <person name="Chapman J."/>
            <person name="Fairclough S."/>
            <person name="Hellsten U."/>
            <person name="Isogai Y."/>
            <person name="Letunic I."/>
            <person name="Marr M."/>
            <person name="Pincus D."/>
            <person name="Putnam N."/>
            <person name="Rokas A."/>
            <person name="Wright K.J."/>
            <person name="Zuzow R."/>
            <person name="Dirks W."/>
            <person name="Good M."/>
            <person name="Goodstein D."/>
            <person name="Lemons D."/>
            <person name="Li W."/>
            <person name="Lyons J.B."/>
            <person name="Morris A."/>
            <person name="Nichols S."/>
            <person name="Richter D.J."/>
            <person name="Salamov A."/>
            <person name="Bork P."/>
            <person name="Lim W.A."/>
            <person name="Manning G."/>
            <person name="Miller W.T."/>
            <person name="McGinnis W."/>
            <person name="Shapiro H."/>
            <person name="Tjian R."/>
            <person name="Grigoriev I.V."/>
            <person name="Rokhsar D."/>
        </authorList>
    </citation>
    <scope>NUCLEOTIDE SEQUENCE [LARGE SCALE GENOMIC DNA]</scope>
    <source>
        <strain evidence="3">MX1 / ATCC 50154</strain>
    </source>
</reference>
<feature type="compositionally biased region" description="Basic residues" evidence="1">
    <location>
        <begin position="828"/>
        <end position="840"/>
    </location>
</feature>
<feature type="region of interest" description="Disordered" evidence="1">
    <location>
        <begin position="828"/>
        <end position="853"/>
    </location>
</feature>
<gene>
    <name evidence="2" type="ORF">MONBRDRAFT_36747</name>
</gene>
<protein>
    <submittedName>
        <fullName evidence="2">Uncharacterized protein</fullName>
    </submittedName>
</protein>
<evidence type="ECO:0000313" key="3">
    <source>
        <dbReference type="Proteomes" id="UP000001357"/>
    </source>
</evidence>
<keyword evidence="3" id="KW-1185">Reference proteome</keyword>
<feature type="region of interest" description="Disordered" evidence="1">
    <location>
        <begin position="771"/>
        <end position="792"/>
    </location>
</feature>
<dbReference type="GeneID" id="5890105"/>
<accession>A9UX94</accession>
<dbReference type="InParanoid" id="A9UX94"/>
<sequence>MAAAPAVQELYALSELQSLLPVGARGRIKRLRSIDAHKGATLTALLWDRQQPIIYSGDAAPSLQRQQGYTSSPPTASDTATQPPPPKKPIATPAEAKAEPQPAAAKDSDKAATLNNEPISRAASQAEPNSSTTGPLKERATSSENEDSTTTEAKPAVPTPSKAEPQPTAEALHEHVPAPSATVPPASAPPVTTPAVLKTKATSRKYSSDDAPISTPAVEEAGVLKIVKVKKAKAKKSKTKPAPQENASSTKVVGSKSEPNATAQAAIPASSSGDVSSTDLSAQGAGNSEAGDSAGTTPRAEADAVPQLENKSETNINNMDAEPETKLEAEADLVAEPQPESKSGHEVALVAIPATEPSTEHASKLELDSKVEPIEKTEPKSQLETAPAIEPVPEPAPEPTIEPVPETATETIPETATETAPETVPLATETVPETIPETVHETIPETVPEPELVAEPKKSNQVEPQAPFKLASPEFQTDPQAEAEADLTSESTTTPKSQHLGTEANTKANLKPKPDLKPKPEMKNDDPVTADELETRGSPEVARPEVNDSARLVSASKPETHCPTEPVKATTAPLEERIEASVPEVSTSKVTEVVDQAEDAESKPAHIKTKQDGNTSKKKKKKKKKGKTDAPPSPDPAVGMQAPKSDDAAPATLASSDSTPTSAVPSEATRRLEGEQSVQHEATPLVSETPEEPTQTPTGADAKLDVVMNAPAGGASPAAALDASAPVEQVLDAESYDDLLDQTIIAENAPLAMPDSPQPTSPEPIAEVKTSAPGMEAPQPGNPEPETSTVCQSTPLEDATPLATAPLTLMSDVGESLGDVATDDIMKTKTKTKRKKRRPKAQVELIDTSGSAVKEQAEADRQAVERESLVAKFVGAVKDLNTRHTQAVDVLLADTLLEADALYEGLGRYWTALLEALTTFEEERVALTFAAGDLLGDALHRLQSARSNWLGGQQLLHMALSAHAYNNGQANETLCVAACRRVAAFCNPQELYALANDYDWALLHAFLGEQTSDQRHEEQAFVNGLLLQSNAVERLREVAADVTRTTLVQALAVLLASDGQREACIDLWCEQYPAISYADLGPQVAPENTPAGDALLWRYWQTVLVRFPHAWTDPNLEATLLRRAFTHPQNPALADVCAAPTAADHSSHWDSGRADASALAEELAAARPVAGSHRLAWTFGPTFDLIRDAYANLSQAVQARMLRVLIRHGCWAWAVPLIEDSCLRLQLTVGLEEPSWLLTGTWSDQEWQHVLSQVLREQSVHWPWLERQARWVLGLKRATRLLGLVLQDSTCTGLPAAQDAAMRHLLYTWQAAPSAAALKPSQADLAAAVDTYLWNLRPVTAPPALLAAFEGSSTSPNESSVLTPPTLEDGGCHVGLPCMVGHAVCQVCGLAAAHDDVRSAVEVFAGGGVIHRMCLPTLP</sequence>
<feature type="compositionally biased region" description="Basic residues" evidence="1">
    <location>
        <begin position="616"/>
        <end position="626"/>
    </location>
</feature>
<dbReference type="PANTHER" id="PTHR24216:SF65">
    <property type="entry name" value="PAXILLIN-LIKE PROTEIN 1"/>
    <property type="match status" value="1"/>
</dbReference>
<feature type="compositionally biased region" description="Polar residues" evidence="1">
    <location>
        <begin position="488"/>
        <end position="508"/>
    </location>
</feature>
<dbReference type="PANTHER" id="PTHR24216">
    <property type="entry name" value="PAXILLIN-RELATED"/>
    <property type="match status" value="1"/>
</dbReference>
<evidence type="ECO:0000313" key="2">
    <source>
        <dbReference type="EMBL" id="EDQ90348.1"/>
    </source>
</evidence>
<feature type="compositionally biased region" description="Pro residues" evidence="1">
    <location>
        <begin position="390"/>
        <end position="402"/>
    </location>
</feature>